<dbReference type="OrthoDB" id="9806150at2"/>
<evidence type="ECO:0000313" key="4">
    <source>
        <dbReference type="EMBL" id="SDE17240.1"/>
    </source>
</evidence>
<dbReference type="GO" id="GO:0016787">
    <property type="term" value="F:hydrolase activity"/>
    <property type="evidence" value="ECO:0007669"/>
    <property type="project" value="UniProtKB-KW"/>
</dbReference>
<dbReference type="Gene3D" id="3.90.79.10">
    <property type="entry name" value="Nucleoside Triphosphate Pyrophosphohydrolase"/>
    <property type="match status" value="1"/>
</dbReference>
<name>A0A1G7ARB9_9ACTN</name>
<evidence type="ECO:0000313" key="5">
    <source>
        <dbReference type="Proteomes" id="UP000198949"/>
    </source>
</evidence>
<keyword evidence="5" id="KW-1185">Reference proteome</keyword>
<accession>A0A1G7ARB9</accession>
<evidence type="ECO:0000256" key="2">
    <source>
        <dbReference type="ARBA" id="ARBA00022801"/>
    </source>
</evidence>
<dbReference type="EMBL" id="FNAD01000014">
    <property type="protein sequence ID" value="SDE17240.1"/>
    <property type="molecule type" value="Genomic_DNA"/>
</dbReference>
<dbReference type="InterPro" id="IPR015797">
    <property type="entry name" value="NUDIX_hydrolase-like_dom_sf"/>
</dbReference>
<dbReference type="GO" id="GO:0019693">
    <property type="term" value="P:ribose phosphate metabolic process"/>
    <property type="evidence" value="ECO:0007669"/>
    <property type="project" value="TreeGrafter"/>
</dbReference>
<dbReference type="SUPFAM" id="SSF55811">
    <property type="entry name" value="Nudix"/>
    <property type="match status" value="1"/>
</dbReference>
<dbReference type="GO" id="GO:0006753">
    <property type="term" value="P:nucleoside phosphate metabolic process"/>
    <property type="evidence" value="ECO:0007669"/>
    <property type="project" value="TreeGrafter"/>
</dbReference>
<dbReference type="Pfam" id="PF00293">
    <property type="entry name" value="NUDIX"/>
    <property type="match status" value="1"/>
</dbReference>
<dbReference type="PANTHER" id="PTHR11839:SF18">
    <property type="entry name" value="NUDIX HYDROLASE DOMAIN-CONTAINING PROTEIN"/>
    <property type="match status" value="1"/>
</dbReference>
<reference evidence="5" key="1">
    <citation type="submission" date="2016-10" db="EMBL/GenBank/DDBJ databases">
        <authorList>
            <person name="Varghese N."/>
            <person name="Submissions S."/>
        </authorList>
    </citation>
    <scope>NUCLEOTIDE SEQUENCE [LARGE SCALE GENOMIC DNA]</scope>
    <source>
        <strain evidence="5">CGMCC 4.3516</strain>
    </source>
</reference>
<dbReference type="RefSeq" id="WP_091039371.1">
    <property type="nucleotide sequence ID" value="NZ_FNAD01000014.1"/>
</dbReference>
<evidence type="ECO:0000256" key="1">
    <source>
        <dbReference type="ARBA" id="ARBA00001946"/>
    </source>
</evidence>
<gene>
    <name evidence="4" type="ORF">SAMN05216270_11498</name>
</gene>
<feature type="domain" description="Nudix hydrolase" evidence="3">
    <location>
        <begin position="89"/>
        <end position="218"/>
    </location>
</feature>
<sequence length="229" mass="25034">MTPDRRRYDELRETRPELFANPAGSIFTVLHDPESVSRAESEAAERLRSEGRPEDWAKTGVVYEDVYGLRLRDAVRFPDGSLGTYIRDVSPQPVGGVVVLPVLNGDIVLLDHFRHATRTWHLELPRGGGEPGASPAEDARRELEEEIGAKATTLVALGELHPDTGMAAAAVALFYAEIDGIGEPEAAEGIDSIRLVPPQSLRDMIRSGEVTDGFTMAAYLRATLHQLLP</sequence>
<dbReference type="PROSITE" id="PS51462">
    <property type="entry name" value="NUDIX"/>
    <property type="match status" value="1"/>
</dbReference>
<dbReference type="AlphaFoldDB" id="A0A1G7ARB9"/>
<keyword evidence="2" id="KW-0378">Hydrolase</keyword>
<organism evidence="4 5">
    <name type="scientific">Glycomyces harbinensis</name>
    <dbReference type="NCBI Taxonomy" id="58114"/>
    <lineage>
        <taxon>Bacteria</taxon>
        <taxon>Bacillati</taxon>
        <taxon>Actinomycetota</taxon>
        <taxon>Actinomycetes</taxon>
        <taxon>Glycomycetales</taxon>
        <taxon>Glycomycetaceae</taxon>
        <taxon>Glycomyces</taxon>
    </lineage>
</organism>
<proteinExistence type="predicted"/>
<dbReference type="Proteomes" id="UP000198949">
    <property type="component" value="Unassembled WGS sequence"/>
</dbReference>
<dbReference type="InterPro" id="IPR000086">
    <property type="entry name" value="NUDIX_hydrolase_dom"/>
</dbReference>
<dbReference type="CDD" id="cd03424">
    <property type="entry name" value="NUDIX_ADPRase_Nudt5_UGPPase_Nudt14"/>
    <property type="match status" value="1"/>
</dbReference>
<evidence type="ECO:0000259" key="3">
    <source>
        <dbReference type="PROSITE" id="PS51462"/>
    </source>
</evidence>
<comment type="cofactor">
    <cofactor evidence="1">
        <name>Mg(2+)</name>
        <dbReference type="ChEBI" id="CHEBI:18420"/>
    </cofactor>
</comment>
<protein>
    <submittedName>
        <fullName evidence="4">ADP-ribose pyrophosphatase</fullName>
    </submittedName>
</protein>
<dbReference type="STRING" id="58114.SAMN05216270_11498"/>
<dbReference type="PANTHER" id="PTHR11839">
    <property type="entry name" value="UDP/ADP-SUGAR PYROPHOSPHATASE"/>
    <property type="match status" value="1"/>
</dbReference>